<dbReference type="InterPro" id="IPR033467">
    <property type="entry name" value="Tesmin/TSO1-like_CXC"/>
</dbReference>
<evidence type="ECO:0000256" key="3">
    <source>
        <dbReference type="ARBA" id="ARBA00023242"/>
    </source>
</evidence>
<feature type="domain" description="CRC" evidence="4">
    <location>
        <begin position="1"/>
        <end position="98"/>
    </location>
</feature>
<comment type="similarity">
    <text evidence="2">Belongs to the lin-54 family.</text>
</comment>
<dbReference type="Pfam" id="PF03638">
    <property type="entry name" value="TCR"/>
    <property type="match status" value="1"/>
</dbReference>
<comment type="subcellular location">
    <subcellularLocation>
        <location evidence="1">Nucleus</location>
    </subcellularLocation>
</comment>
<accession>A0AAD5FAH3</accession>
<evidence type="ECO:0000256" key="1">
    <source>
        <dbReference type="ARBA" id="ARBA00004123"/>
    </source>
</evidence>
<evidence type="ECO:0000313" key="6">
    <source>
        <dbReference type="Proteomes" id="UP001205998"/>
    </source>
</evidence>
<comment type="caution">
    <text evidence="5">The sequence shown here is derived from an EMBL/GenBank/DDBJ whole genome shotgun (WGS) entry which is preliminary data.</text>
</comment>
<dbReference type="InterPro" id="IPR028307">
    <property type="entry name" value="Lin-54_fam"/>
</dbReference>
<dbReference type="PANTHER" id="PTHR12446">
    <property type="entry name" value="TESMIN/TSO1-RELATED"/>
    <property type="match status" value="1"/>
</dbReference>
<dbReference type="InterPro" id="IPR005172">
    <property type="entry name" value="CRC"/>
</dbReference>
<dbReference type="PANTHER" id="PTHR12446:SF34">
    <property type="entry name" value="PROTEIN LIN-54 HOMOLOG"/>
    <property type="match status" value="1"/>
</dbReference>
<dbReference type="EMBL" id="MU575766">
    <property type="protein sequence ID" value="KAI5609656.1"/>
    <property type="molecule type" value="Genomic_DNA"/>
</dbReference>
<name>A0AAD5FAH3_SILAS</name>
<proteinExistence type="inferred from homology"/>
<evidence type="ECO:0000256" key="2">
    <source>
        <dbReference type="ARBA" id="ARBA00007267"/>
    </source>
</evidence>
<gene>
    <name evidence="5" type="ORF">C0J50_5867</name>
</gene>
<dbReference type="PROSITE" id="PS51634">
    <property type="entry name" value="CRC"/>
    <property type="match status" value="1"/>
</dbReference>
<dbReference type="SMART" id="SM01114">
    <property type="entry name" value="CXC"/>
    <property type="match status" value="2"/>
</dbReference>
<organism evidence="5 6">
    <name type="scientific">Silurus asotus</name>
    <name type="common">Amur catfish</name>
    <name type="synonym">Parasilurus asotus</name>
    <dbReference type="NCBI Taxonomy" id="30991"/>
    <lineage>
        <taxon>Eukaryota</taxon>
        <taxon>Metazoa</taxon>
        <taxon>Chordata</taxon>
        <taxon>Craniata</taxon>
        <taxon>Vertebrata</taxon>
        <taxon>Euteleostomi</taxon>
        <taxon>Actinopterygii</taxon>
        <taxon>Neopterygii</taxon>
        <taxon>Teleostei</taxon>
        <taxon>Ostariophysi</taxon>
        <taxon>Siluriformes</taxon>
        <taxon>Siluridae</taxon>
        <taxon>Silurus</taxon>
    </lineage>
</organism>
<evidence type="ECO:0000259" key="4">
    <source>
        <dbReference type="PROSITE" id="PS51634"/>
    </source>
</evidence>
<dbReference type="AlphaFoldDB" id="A0AAD5FAH3"/>
<feature type="non-terminal residue" evidence="5">
    <location>
        <position position="1"/>
    </location>
</feature>
<protein>
    <submittedName>
        <fullName evidence="5">Protein lin-54-like</fullName>
    </submittedName>
</protein>
<keyword evidence="6" id="KW-1185">Reference proteome</keyword>
<reference evidence="5" key="1">
    <citation type="submission" date="2018-07" db="EMBL/GenBank/DDBJ databases">
        <title>Comparative genomics of catfishes provides insights into carnivory and benthic adaptation.</title>
        <authorList>
            <person name="Zhang Y."/>
            <person name="Wang D."/>
            <person name="Peng Z."/>
            <person name="Zheng S."/>
            <person name="Shao F."/>
            <person name="Tao W."/>
        </authorList>
    </citation>
    <scope>NUCLEOTIDE SEQUENCE</scope>
    <source>
        <strain evidence="5">Chongqing</strain>
    </source>
</reference>
<dbReference type="GO" id="GO:0005634">
    <property type="term" value="C:nucleus"/>
    <property type="evidence" value="ECO:0007669"/>
    <property type="project" value="UniProtKB-SubCell"/>
</dbReference>
<dbReference type="Proteomes" id="UP001205998">
    <property type="component" value="Unassembled WGS sequence"/>
</dbReference>
<dbReference type="GO" id="GO:0006355">
    <property type="term" value="P:regulation of DNA-templated transcription"/>
    <property type="evidence" value="ECO:0007669"/>
    <property type="project" value="TreeGrafter"/>
</dbReference>
<evidence type="ECO:0000313" key="5">
    <source>
        <dbReference type="EMBL" id="KAI5609656.1"/>
    </source>
</evidence>
<keyword evidence="3" id="KW-0539">Nucleus</keyword>
<sequence>YCDCFANGEICNNCSCVNCCNNMEHETIRNKAIKTCLGRNPDAFNSKMHSSVQGAKGSYTRGCNCKSSGCLKNYCECYKAKIMCSSLCKCVSCSNYSRSKVKESAVQKSSHPDDNNTHHTTKNRNSVRCITNAVVEATCRCLVAHAEEAEKGGFSEAQAERDTLKEFGHCLTQIIHSMSRHTHTHS</sequence>